<dbReference type="Proteomes" id="UP000006054">
    <property type="component" value="Chromosome"/>
</dbReference>
<keyword evidence="2" id="KW-1185">Reference proteome</keyword>
<evidence type="ECO:0000313" key="1">
    <source>
        <dbReference type="EMBL" id="AFM05041.1"/>
    </source>
</evidence>
<dbReference type="AlphaFoldDB" id="I4AM56"/>
<protein>
    <submittedName>
        <fullName evidence="1">Uncharacterized protein</fullName>
    </submittedName>
</protein>
<dbReference type="KEGG" id="fli:Fleli_2684"/>
<dbReference type="HOGENOM" id="CLU_1341593_0_0_10"/>
<sequence length="204" mass="24046">MVDGTQMFRDSLRECPNQVRQELMKSQNRRYWNFLIVLKNNKNIMSFIEWVFLKKIELDTFIKVFSDILKPQKVDFISKNDFYDLLYKESSSLSCDNTHLIIFGVDVFQNNNQTHINLNTMIDYEDSQIFMYAIELARHINSDIVMGDYIYDGHSLLIKSTGEVFCVIEDESIEQDIIMFYPDSIHKADLNKYLPPDGRSVPKK</sequence>
<accession>I4AM56</accession>
<gene>
    <name evidence="1" type="ordered locus">Fleli_2684</name>
</gene>
<evidence type="ECO:0000313" key="2">
    <source>
        <dbReference type="Proteomes" id="UP000006054"/>
    </source>
</evidence>
<dbReference type="EMBL" id="CP003345">
    <property type="protein sequence ID" value="AFM05041.1"/>
    <property type="molecule type" value="Genomic_DNA"/>
</dbReference>
<organism evidence="1 2">
    <name type="scientific">Bernardetia litoralis (strain ATCC 23117 / DSM 6794 / NBRC 15988 / NCIMB 1366 / Fx l1 / Sio-4)</name>
    <name type="common">Flexibacter litoralis</name>
    <dbReference type="NCBI Taxonomy" id="880071"/>
    <lineage>
        <taxon>Bacteria</taxon>
        <taxon>Pseudomonadati</taxon>
        <taxon>Bacteroidota</taxon>
        <taxon>Cytophagia</taxon>
        <taxon>Cytophagales</taxon>
        <taxon>Bernardetiaceae</taxon>
        <taxon>Bernardetia</taxon>
    </lineage>
</organism>
<name>I4AM56_BERLS</name>
<reference evidence="2" key="1">
    <citation type="submission" date="2012-06" db="EMBL/GenBank/DDBJ databases">
        <title>The complete genome of Flexibacter litoralis DSM 6794.</title>
        <authorList>
            <person name="Lucas S."/>
            <person name="Copeland A."/>
            <person name="Lapidus A."/>
            <person name="Glavina del Rio T."/>
            <person name="Dalin E."/>
            <person name="Tice H."/>
            <person name="Bruce D."/>
            <person name="Goodwin L."/>
            <person name="Pitluck S."/>
            <person name="Peters L."/>
            <person name="Ovchinnikova G."/>
            <person name="Lu M."/>
            <person name="Kyrpides N."/>
            <person name="Mavromatis K."/>
            <person name="Ivanova N."/>
            <person name="Brettin T."/>
            <person name="Detter J.C."/>
            <person name="Han C."/>
            <person name="Larimer F."/>
            <person name="Land M."/>
            <person name="Hauser L."/>
            <person name="Markowitz V."/>
            <person name="Cheng J.-F."/>
            <person name="Hugenholtz P."/>
            <person name="Woyke T."/>
            <person name="Wu D."/>
            <person name="Spring S."/>
            <person name="Lang E."/>
            <person name="Kopitz M."/>
            <person name="Brambilla E."/>
            <person name="Klenk H.-P."/>
            <person name="Eisen J.A."/>
        </authorList>
    </citation>
    <scope>NUCLEOTIDE SEQUENCE [LARGE SCALE GENOMIC DNA]</scope>
    <source>
        <strain evidence="2">ATCC 23117 / DSM 6794 / NBRC 15988 / NCIMB 1366 / Sio-4</strain>
    </source>
</reference>
<dbReference type="RefSeq" id="WP_014798478.1">
    <property type="nucleotide sequence ID" value="NC_018018.1"/>
</dbReference>
<proteinExistence type="predicted"/>